<sequence length="541" mass="60832">MSLSAILQATTVFGIIPIVDYVSQTSREDLSTVSKIVFDFINSIGFSVSMISLGLTLVIVILLRVLINFLENYFRFKTIYDYLKVFSVDFFSVVVRAKIPSFEMNTYGKLSNTLTNETQKMSAGMDALMKVVFSFVTVVAFASTMFFISPALSLLMGALGLILFFPITWLANSLKTFYQKKYVNNLNFLGDNTYNILSNIKLVKGFGNEEKSIKNLDGNISGLRDSIFRSSLTSSVNATLTEPLIFIIIVIIAYYSQNYLELGIPLLVAFMFSANRLGLFLNIFFTSLNQYYGYIPSYRQFFEIHSFLNQNKEKMHGKELKDFVNRINFDDVSFSYDSSNKVLNQATFNIKKGEKVAIVGESGAGKSTIIDLIMGFQKPTSGSISFDNANINELSSNSIRKIIGYVPQKPTLIPGTLRENFQWSKENITDEEINNILHRTDCMNFMSNLQEGLDTEIGNIGDKLSGGQIQRLCLARALGKNPGILILDEPTSSLDKKSEIEIKNLLENLKEITILCVTHRREIVENFDKTIFLDKGKASNI</sequence>
<evidence type="ECO:0000259" key="9">
    <source>
        <dbReference type="PROSITE" id="PS50929"/>
    </source>
</evidence>
<evidence type="ECO:0000256" key="4">
    <source>
        <dbReference type="ARBA" id="ARBA00022840"/>
    </source>
</evidence>
<dbReference type="PANTHER" id="PTHR24221:SF654">
    <property type="entry name" value="ATP-BINDING CASSETTE SUB-FAMILY B MEMBER 6"/>
    <property type="match status" value="1"/>
</dbReference>
<protein>
    <submittedName>
        <fullName evidence="10">ABC transporter ATP-binding protein</fullName>
    </submittedName>
</protein>
<dbReference type="Gene3D" id="1.20.1560.10">
    <property type="entry name" value="ABC transporter type 1, transmembrane domain"/>
    <property type="match status" value="1"/>
</dbReference>
<dbReference type="PROSITE" id="PS50893">
    <property type="entry name" value="ABC_TRANSPORTER_2"/>
    <property type="match status" value="1"/>
</dbReference>
<keyword evidence="3" id="KW-0547">Nucleotide-binding</keyword>
<gene>
    <name evidence="10" type="ORF">EVA92_02445</name>
</gene>
<dbReference type="Pfam" id="PF00664">
    <property type="entry name" value="ABC_membrane"/>
    <property type="match status" value="1"/>
</dbReference>
<dbReference type="GO" id="GO:0140359">
    <property type="term" value="F:ABC-type transporter activity"/>
    <property type="evidence" value="ECO:0007669"/>
    <property type="project" value="InterPro"/>
</dbReference>
<dbReference type="Pfam" id="PF00005">
    <property type="entry name" value="ABC_tran"/>
    <property type="match status" value="1"/>
</dbReference>
<dbReference type="PANTHER" id="PTHR24221">
    <property type="entry name" value="ATP-BINDING CASSETTE SUB-FAMILY B"/>
    <property type="match status" value="1"/>
</dbReference>
<evidence type="ECO:0000259" key="8">
    <source>
        <dbReference type="PROSITE" id="PS50893"/>
    </source>
</evidence>
<evidence type="ECO:0000313" key="10">
    <source>
        <dbReference type="EMBL" id="RZO26623.1"/>
    </source>
</evidence>
<dbReference type="SMART" id="SM00382">
    <property type="entry name" value="AAA"/>
    <property type="match status" value="1"/>
</dbReference>
<feature type="transmembrane region" description="Helical" evidence="7">
    <location>
        <begin position="44"/>
        <end position="67"/>
    </location>
</feature>
<evidence type="ECO:0000256" key="6">
    <source>
        <dbReference type="ARBA" id="ARBA00023136"/>
    </source>
</evidence>
<evidence type="ECO:0000313" key="11">
    <source>
        <dbReference type="Proteomes" id="UP000315825"/>
    </source>
</evidence>
<comment type="subcellular location">
    <subcellularLocation>
        <location evidence="1">Cell membrane</location>
        <topology evidence="1">Multi-pass membrane protein</topology>
    </subcellularLocation>
</comment>
<name>A0A520MZL5_9GAMM</name>
<comment type="caution">
    <text evidence="10">The sequence shown here is derived from an EMBL/GenBank/DDBJ whole genome shotgun (WGS) entry which is preliminary data.</text>
</comment>
<feature type="domain" description="ABC transmembrane type-1" evidence="9">
    <location>
        <begin position="1"/>
        <end position="293"/>
    </location>
</feature>
<keyword evidence="6 7" id="KW-0472">Membrane</keyword>
<keyword evidence="2 7" id="KW-0812">Transmembrane</keyword>
<feature type="domain" description="ABC transporter" evidence="8">
    <location>
        <begin position="327"/>
        <end position="541"/>
    </location>
</feature>
<keyword evidence="5 7" id="KW-1133">Transmembrane helix</keyword>
<evidence type="ECO:0000256" key="3">
    <source>
        <dbReference type="ARBA" id="ARBA00022741"/>
    </source>
</evidence>
<reference evidence="10 11" key="1">
    <citation type="submission" date="2019-02" db="EMBL/GenBank/DDBJ databases">
        <title>Prokaryotic population dynamics and viral predation in marine succession experiment using metagenomics: the confinement effect.</title>
        <authorList>
            <person name="Haro-Moreno J.M."/>
            <person name="Rodriguez-Valera F."/>
            <person name="Lopez-Perez M."/>
        </authorList>
    </citation>
    <scope>NUCLEOTIDE SEQUENCE [LARGE SCALE GENOMIC DNA]</scope>
    <source>
        <strain evidence="10">MED-G159</strain>
    </source>
</reference>
<evidence type="ECO:0000256" key="5">
    <source>
        <dbReference type="ARBA" id="ARBA00022989"/>
    </source>
</evidence>
<dbReference type="SUPFAM" id="SSF52540">
    <property type="entry name" value="P-loop containing nucleoside triphosphate hydrolases"/>
    <property type="match status" value="1"/>
</dbReference>
<dbReference type="GO" id="GO:0016887">
    <property type="term" value="F:ATP hydrolysis activity"/>
    <property type="evidence" value="ECO:0007669"/>
    <property type="project" value="InterPro"/>
</dbReference>
<dbReference type="InterPro" id="IPR036640">
    <property type="entry name" value="ABC1_TM_sf"/>
</dbReference>
<evidence type="ECO:0000256" key="7">
    <source>
        <dbReference type="SAM" id="Phobius"/>
    </source>
</evidence>
<dbReference type="GO" id="GO:0005524">
    <property type="term" value="F:ATP binding"/>
    <property type="evidence" value="ECO:0007669"/>
    <property type="project" value="UniProtKB-KW"/>
</dbReference>
<dbReference type="PROSITE" id="PS50929">
    <property type="entry name" value="ABC_TM1F"/>
    <property type="match status" value="1"/>
</dbReference>
<feature type="transmembrane region" description="Helical" evidence="7">
    <location>
        <begin position="127"/>
        <end position="148"/>
    </location>
</feature>
<dbReference type="PROSITE" id="PS00211">
    <property type="entry name" value="ABC_TRANSPORTER_1"/>
    <property type="match status" value="1"/>
</dbReference>
<dbReference type="InterPro" id="IPR003439">
    <property type="entry name" value="ABC_transporter-like_ATP-bd"/>
</dbReference>
<dbReference type="InterPro" id="IPR011527">
    <property type="entry name" value="ABC1_TM_dom"/>
</dbReference>
<feature type="transmembrane region" description="Helical" evidence="7">
    <location>
        <begin position="236"/>
        <end position="256"/>
    </location>
</feature>
<dbReference type="AlphaFoldDB" id="A0A520MZL5"/>
<dbReference type="EMBL" id="SHBE01000003">
    <property type="protein sequence ID" value="RZO26623.1"/>
    <property type="molecule type" value="Genomic_DNA"/>
</dbReference>
<dbReference type="Proteomes" id="UP000315825">
    <property type="component" value="Unassembled WGS sequence"/>
</dbReference>
<dbReference type="GO" id="GO:0005886">
    <property type="term" value="C:plasma membrane"/>
    <property type="evidence" value="ECO:0007669"/>
    <property type="project" value="UniProtKB-SubCell"/>
</dbReference>
<proteinExistence type="predicted"/>
<dbReference type="GO" id="GO:0034040">
    <property type="term" value="F:ATPase-coupled lipid transmembrane transporter activity"/>
    <property type="evidence" value="ECO:0007669"/>
    <property type="project" value="TreeGrafter"/>
</dbReference>
<accession>A0A520MZL5</accession>
<dbReference type="InterPro" id="IPR027417">
    <property type="entry name" value="P-loop_NTPase"/>
</dbReference>
<organism evidence="10 11">
    <name type="scientific">SAR86 cluster bacterium</name>
    <dbReference type="NCBI Taxonomy" id="2030880"/>
    <lineage>
        <taxon>Bacteria</taxon>
        <taxon>Pseudomonadati</taxon>
        <taxon>Pseudomonadota</taxon>
        <taxon>Gammaproteobacteria</taxon>
        <taxon>SAR86 cluster</taxon>
    </lineage>
</organism>
<dbReference type="InterPro" id="IPR003593">
    <property type="entry name" value="AAA+_ATPase"/>
</dbReference>
<dbReference type="InterPro" id="IPR017871">
    <property type="entry name" value="ABC_transporter-like_CS"/>
</dbReference>
<dbReference type="InterPro" id="IPR039421">
    <property type="entry name" value="Type_1_exporter"/>
</dbReference>
<feature type="transmembrane region" description="Helical" evidence="7">
    <location>
        <begin position="154"/>
        <end position="171"/>
    </location>
</feature>
<feature type="transmembrane region" description="Helical" evidence="7">
    <location>
        <begin position="262"/>
        <end position="285"/>
    </location>
</feature>
<evidence type="ECO:0000256" key="1">
    <source>
        <dbReference type="ARBA" id="ARBA00004651"/>
    </source>
</evidence>
<dbReference type="Gene3D" id="3.40.50.300">
    <property type="entry name" value="P-loop containing nucleotide triphosphate hydrolases"/>
    <property type="match status" value="1"/>
</dbReference>
<dbReference type="SUPFAM" id="SSF90123">
    <property type="entry name" value="ABC transporter transmembrane region"/>
    <property type="match status" value="1"/>
</dbReference>
<keyword evidence="4 10" id="KW-0067">ATP-binding</keyword>
<evidence type="ECO:0000256" key="2">
    <source>
        <dbReference type="ARBA" id="ARBA00022692"/>
    </source>
</evidence>